<dbReference type="AlphaFoldDB" id="A0A4Y7JH53"/>
<keyword evidence="2" id="KW-1185">Reference proteome</keyword>
<dbReference type="Proteomes" id="UP000316621">
    <property type="component" value="Chromosome 4"/>
</dbReference>
<protein>
    <submittedName>
        <fullName evidence="1">Uncharacterized protein</fullName>
    </submittedName>
</protein>
<name>A0A4Y7JH53_PAPSO</name>
<reference evidence="1 2" key="1">
    <citation type="journal article" date="2018" name="Science">
        <title>The opium poppy genome and morphinan production.</title>
        <authorList>
            <person name="Guo L."/>
            <person name="Winzer T."/>
            <person name="Yang X."/>
            <person name="Li Y."/>
            <person name="Ning Z."/>
            <person name="He Z."/>
            <person name="Teodor R."/>
            <person name="Lu Y."/>
            <person name="Bowser T.A."/>
            <person name="Graham I.A."/>
            <person name="Ye K."/>
        </authorList>
    </citation>
    <scope>NUCLEOTIDE SEQUENCE [LARGE SCALE GENOMIC DNA]</scope>
    <source>
        <strain evidence="2">cv. HN1</strain>
        <tissue evidence="1">Leaves</tissue>
    </source>
</reference>
<accession>A0A4Y7JH53</accession>
<organism evidence="1 2">
    <name type="scientific">Papaver somniferum</name>
    <name type="common">Opium poppy</name>
    <dbReference type="NCBI Taxonomy" id="3469"/>
    <lineage>
        <taxon>Eukaryota</taxon>
        <taxon>Viridiplantae</taxon>
        <taxon>Streptophyta</taxon>
        <taxon>Embryophyta</taxon>
        <taxon>Tracheophyta</taxon>
        <taxon>Spermatophyta</taxon>
        <taxon>Magnoliopsida</taxon>
        <taxon>Ranunculales</taxon>
        <taxon>Papaveraceae</taxon>
        <taxon>Papaveroideae</taxon>
        <taxon>Papaver</taxon>
    </lineage>
</organism>
<proteinExistence type="predicted"/>
<feature type="non-terminal residue" evidence="1">
    <location>
        <position position="1"/>
    </location>
</feature>
<dbReference type="Gramene" id="RZC59138">
    <property type="protein sequence ID" value="RZC59138"/>
    <property type="gene ID" value="C5167_006438"/>
</dbReference>
<gene>
    <name evidence="1" type="ORF">C5167_006438</name>
</gene>
<evidence type="ECO:0000313" key="1">
    <source>
        <dbReference type="EMBL" id="RZC59138.1"/>
    </source>
</evidence>
<sequence length="65" mass="7663">GRQRDILRRFLDSIVCSSDFGLRLKIITSMSKRQLNALTDKIINPISRTPFGRRRTLYNKIVREK</sequence>
<evidence type="ECO:0000313" key="2">
    <source>
        <dbReference type="Proteomes" id="UP000316621"/>
    </source>
</evidence>
<dbReference type="EMBL" id="CM010718">
    <property type="protein sequence ID" value="RZC59138.1"/>
    <property type="molecule type" value="Genomic_DNA"/>
</dbReference>